<name>A0ABS4CK06_9ENTE</name>
<organism evidence="1 2">
    <name type="scientific">Enterococcus larvae</name>
    <dbReference type="NCBI Taxonomy" id="2794352"/>
    <lineage>
        <taxon>Bacteria</taxon>
        <taxon>Bacillati</taxon>
        <taxon>Bacillota</taxon>
        <taxon>Bacilli</taxon>
        <taxon>Lactobacillales</taxon>
        <taxon>Enterococcaceae</taxon>
        <taxon>Enterococcus</taxon>
    </lineage>
</organism>
<dbReference type="EMBL" id="JAEDXU010000005">
    <property type="protein sequence ID" value="MBP1046896.1"/>
    <property type="molecule type" value="Genomic_DNA"/>
</dbReference>
<evidence type="ECO:0000313" key="1">
    <source>
        <dbReference type="EMBL" id="MBP1046896.1"/>
    </source>
</evidence>
<protein>
    <recommendedName>
        <fullName evidence="3">WXG100 family type VII secretion target</fullName>
    </recommendedName>
</protein>
<proteinExistence type="predicted"/>
<comment type="caution">
    <text evidence="1">The sequence shown here is derived from an EMBL/GenBank/DDBJ whole genome shotgun (WGS) entry which is preliminary data.</text>
</comment>
<dbReference type="Proteomes" id="UP000673375">
    <property type="component" value="Unassembled WGS sequence"/>
</dbReference>
<evidence type="ECO:0008006" key="3">
    <source>
        <dbReference type="Google" id="ProtNLM"/>
    </source>
</evidence>
<accession>A0ABS4CK06</accession>
<dbReference type="RefSeq" id="WP_209557685.1">
    <property type="nucleotide sequence ID" value="NZ_JAEDXU010000005.1"/>
</dbReference>
<sequence length="100" mass="11316">MNDFVEVKDGLTDTISSYRTISEGLNNLGDLMKEIDTSLSSDKWQGESKDKCQFIHDAVKVYYVAIQSLCEGMEQHSQKLIDNTDSFVDDSDNVRMLNSI</sequence>
<gene>
    <name evidence="1" type="ORF">I6N96_11515</name>
</gene>
<keyword evidence="2" id="KW-1185">Reference proteome</keyword>
<evidence type="ECO:0000313" key="2">
    <source>
        <dbReference type="Proteomes" id="UP000673375"/>
    </source>
</evidence>
<reference evidence="1 2" key="1">
    <citation type="submission" date="2020-12" db="EMBL/GenBank/DDBJ databases">
        <title>Vagococcus allomyrinae sp. nov. and Enterococcus lavae sp. nov., isolated from the larvae of Allomyrina dichotoma.</title>
        <authorList>
            <person name="Lee S.D."/>
        </authorList>
    </citation>
    <scope>NUCLEOTIDE SEQUENCE [LARGE SCALE GENOMIC DNA]</scope>
    <source>
        <strain evidence="1 2">BWM-S5</strain>
    </source>
</reference>